<dbReference type="AlphaFoldDB" id="A0A2T3HJC1"/>
<comment type="caution">
    <text evidence="1">The sequence shown here is derived from an EMBL/GenBank/DDBJ whole genome shotgun (WGS) entry which is preliminary data.</text>
</comment>
<sequence length="156" mass="16998">MNTASKIMTALACLVLAGCSKDETPVDTTYPVIDLAFQGASPQQCGTFSRGQKISFKARFSDNVALGSYSVDVHHNFDHHSHSTEVSDCALAPVKVPVKPYLLIRNFPIAGNPAAYEAVTEFDIPADADPGDYHFLIRLTDREGWQTLKGISIKIN</sequence>
<accession>A0A2T3HJC1</accession>
<reference evidence="1 2" key="1">
    <citation type="submission" date="2018-03" db="EMBL/GenBank/DDBJ databases">
        <authorList>
            <person name="Keele B.F."/>
        </authorList>
    </citation>
    <scope>NUCLEOTIDE SEQUENCE [LARGE SCALE GENOMIC DNA]</scope>
    <source>
        <strain evidence="1 2">YL28-9</strain>
    </source>
</reference>
<gene>
    <name evidence="1" type="ORF">C7T94_07705</name>
</gene>
<dbReference type="RefSeq" id="WP_107214807.1">
    <property type="nucleotide sequence ID" value="NZ_KZ686269.1"/>
</dbReference>
<organism evidence="1 2">
    <name type="scientific">Pedobacter yulinensis</name>
    <dbReference type="NCBI Taxonomy" id="2126353"/>
    <lineage>
        <taxon>Bacteria</taxon>
        <taxon>Pseudomonadati</taxon>
        <taxon>Bacteroidota</taxon>
        <taxon>Sphingobacteriia</taxon>
        <taxon>Sphingobacteriales</taxon>
        <taxon>Sphingobacteriaceae</taxon>
        <taxon>Pedobacter</taxon>
    </lineage>
</organism>
<name>A0A2T3HJC1_9SPHI</name>
<dbReference type="InterPro" id="IPR027829">
    <property type="entry name" value="DUF4625"/>
</dbReference>
<dbReference type="OrthoDB" id="670730at2"/>
<dbReference type="EMBL" id="PYLS01000005">
    <property type="protein sequence ID" value="PST82548.1"/>
    <property type="molecule type" value="Genomic_DNA"/>
</dbReference>
<evidence type="ECO:0000313" key="2">
    <source>
        <dbReference type="Proteomes" id="UP000240912"/>
    </source>
</evidence>
<proteinExistence type="predicted"/>
<keyword evidence="2" id="KW-1185">Reference proteome</keyword>
<evidence type="ECO:0008006" key="3">
    <source>
        <dbReference type="Google" id="ProtNLM"/>
    </source>
</evidence>
<protein>
    <recommendedName>
        <fullName evidence="3">DUF4625 domain-containing protein</fullName>
    </recommendedName>
</protein>
<evidence type="ECO:0000313" key="1">
    <source>
        <dbReference type="EMBL" id="PST82548.1"/>
    </source>
</evidence>
<dbReference type="PROSITE" id="PS51257">
    <property type="entry name" value="PROKAR_LIPOPROTEIN"/>
    <property type="match status" value="1"/>
</dbReference>
<dbReference type="Pfam" id="PF15418">
    <property type="entry name" value="DUF4625"/>
    <property type="match status" value="1"/>
</dbReference>
<dbReference type="Proteomes" id="UP000240912">
    <property type="component" value="Unassembled WGS sequence"/>
</dbReference>